<dbReference type="AlphaFoldDB" id="A0A835LAK1"/>
<evidence type="ECO:0000256" key="1">
    <source>
        <dbReference type="SAM" id="SignalP"/>
    </source>
</evidence>
<sequence length="144" mass="15597">MGYCSVVVSVLALLALATAEPSIRDNSLDGGERVLLVSPVLAPPRDSRIHDTTRSRQFPILVLLAQANPSYGRLEPEAKSLKGNLQPIYVKKLEDQDKPENLNRQKRHLLAKKLLGLGGGGGGLAFENANFVVLSEITDNIEAK</sequence>
<evidence type="ECO:0000313" key="3">
    <source>
        <dbReference type="Proteomes" id="UP000648187"/>
    </source>
</evidence>
<name>A0A835LAK1_SPOEX</name>
<evidence type="ECO:0000313" key="2">
    <source>
        <dbReference type="EMBL" id="KAF9423266.1"/>
    </source>
</evidence>
<keyword evidence="3" id="KW-1185">Reference proteome</keyword>
<keyword evidence="1" id="KW-0732">Signal</keyword>
<protein>
    <submittedName>
        <fullName evidence="2">Uncharacterized protein</fullName>
    </submittedName>
</protein>
<gene>
    <name evidence="2" type="ORF">HW555_001335</name>
</gene>
<comment type="caution">
    <text evidence="2">The sequence shown here is derived from an EMBL/GenBank/DDBJ whole genome shotgun (WGS) entry which is preliminary data.</text>
</comment>
<organism evidence="2 3">
    <name type="scientific">Spodoptera exigua</name>
    <name type="common">Beet armyworm</name>
    <name type="synonym">Noctua fulgens</name>
    <dbReference type="NCBI Taxonomy" id="7107"/>
    <lineage>
        <taxon>Eukaryota</taxon>
        <taxon>Metazoa</taxon>
        <taxon>Ecdysozoa</taxon>
        <taxon>Arthropoda</taxon>
        <taxon>Hexapoda</taxon>
        <taxon>Insecta</taxon>
        <taxon>Pterygota</taxon>
        <taxon>Neoptera</taxon>
        <taxon>Endopterygota</taxon>
        <taxon>Lepidoptera</taxon>
        <taxon>Glossata</taxon>
        <taxon>Ditrysia</taxon>
        <taxon>Noctuoidea</taxon>
        <taxon>Noctuidae</taxon>
        <taxon>Amphipyrinae</taxon>
        <taxon>Spodoptera</taxon>
    </lineage>
</organism>
<feature type="chain" id="PRO_5032473580" evidence="1">
    <location>
        <begin position="20"/>
        <end position="144"/>
    </location>
</feature>
<dbReference type="EMBL" id="JACKWZ010000010">
    <property type="protein sequence ID" value="KAF9423266.1"/>
    <property type="molecule type" value="Genomic_DNA"/>
</dbReference>
<proteinExistence type="predicted"/>
<feature type="signal peptide" evidence="1">
    <location>
        <begin position="1"/>
        <end position="19"/>
    </location>
</feature>
<dbReference type="Proteomes" id="UP000648187">
    <property type="component" value="Unassembled WGS sequence"/>
</dbReference>
<accession>A0A835LAK1</accession>
<reference evidence="2" key="1">
    <citation type="submission" date="2020-08" db="EMBL/GenBank/DDBJ databases">
        <title>Spodoptera exigua strain:BAW_Kor-Di-RS1 Genome sequencing and assembly.</title>
        <authorList>
            <person name="Kim J."/>
            <person name="Nam H.Y."/>
            <person name="Kwon M."/>
            <person name="Choi J.H."/>
            <person name="Cho S.R."/>
            <person name="Kim G.-H."/>
        </authorList>
    </citation>
    <scope>NUCLEOTIDE SEQUENCE</scope>
    <source>
        <strain evidence="2">BAW_Kor-Di-RS1</strain>
        <tissue evidence="2">Whole-body</tissue>
    </source>
</reference>